<keyword evidence="8" id="KW-1185">Reference proteome</keyword>
<reference evidence="7" key="1">
    <citation type="journal article" date="2021" name="Open Biol.">
        <title>Shared evolutionary footprints suggest mitochondrial oxidative damage underlies multiple complex I losses in fungi.</title>
        <authorList>
            <person name="Schikora-Tamarit M.A."/>
            <person name="Marcet-Houben M."/>
            <person name="Nosek J."/>
            <person name="Gabaldon T."/>
        </authorList>
    </citation>
    <scope>NUCLEOTIDE SEQUENCE</scope>
    <source>
        <strain evidence="7">CBS6341</strain>
    </source>
</reference>
<reference evidence="7" key="2">
    <citation type="submission" date="2021-01" db="EMBL/GenBank/DDBJ databases">
        <authorList>
            <person name="Schikora-Tamarit M.A."/>
        </authorList>
    </citation>
    <scope>NUCLEOTIDE SEQUENCE</scope>
    <source>
        <strain evidence="7">CBS6341</strain>
    </source>
</reference>
<feature type="transmembrane region" description="Helical" evidence="6">
    <location>
        <begin position="279"/>
        <end position="299"/>
    </location>
</feature>
<evidence type="ECO:0000256" key="1">
    <source>
        <dbReference type="ARBA" id="ARBA00004141"/>
    </source>
</evidence>
<dbReference type="Gene3D" id="1.10.4160.10">
    <property type="entry name" value="Hydantoin permease"/>
    <property type="match status" value="1"/>
</dbReference>
<gene>
    <name evidence="7" type="ORF">WICMUC_003109</name>
</gene>
<evidence type="ECO:0008006" key="9">
    <source>
        <dbReference type="Google" id="ProtNLM"/>
    </source>
</evidence>
<dbReference type="NCBIfam" id="TIGR00800">
    <property type="entry name" value="ncs1"/>
    <property type="match status" value="1"/>
</dbReference>
<feature type="transmembrane region" description="Helical" evidence="6">
    <location>
        <begin position="212"/>
        <end position="229"/>
    </location>
</feature>
<feature type="transmembrane region" description="Helical" evidence="6">
    <location>
        <begin position="368"/>
        <end position="388"/>
    </location>
</feature>
<keyword evidence="5 6" id="KW-0472">Membrane</keyword>
<proteinExistence type="inferred from homology"/>
<dbReference type="InterPro" id="IPR012681">
    <property type="entry name" value="NCS1"/>
</dbReference>
<protein>
    <recommendedName>
        <fullName evidence="9">Uracil permease</fullName>
    </recommendedName>
</protein>
<dbReference type="PANTHER" id="PTHR30618">
    <property type="entry name" value="NCS1 FAMILY PURINE/PYRIMIDINE TRANSPORTER"/>
    <property type="match status" value="1"/>
</dbReference>
<dbReference type="InterPro" id="IPR001248">
    <property type="entry name" value="Pur-cyt_permease"/>
</dbReference>
<dbReference type="CDD" id="cd11482">
    <property type="entry name" value="SLC-NCS1sbd_NRT1-like"/>
    <property type="match status" value="1"/>
</dbReference>
<dbReference type="GO" id="GO:0005886">
    <property type="term" value="C:plasma membrane"/>
    <property type="evidence" value="ECO:0007669"/>
    <property type="project" value="TreeGrafter"/>
</dbReference>
<feature type="transmembrane region" description="Helical" evidence="6">
    <location>
        <begin position="114"/>
        <end position="133"/>
    </location>
</feature>
<organism evidence="7 8">
    <name type="scientific">Wickerhamomyces mucosus</name>
    <dbReference type="NCBI Taxonomy" id="1378264"/>
    <lineage>
        <taxon>Eukaryota</taxon>
        <taxon>Fungi</taxon>
        <taxon>Dikarya</taxon>
        <taxon>Ascomycota</taxon>
        <taxon>Saccharomycotina</taxon>
        <taxon>Saccharomycetes</taxon>
        <taxon>Phaffomycetales</taxon>
        <taxon>Wickerhamomycetaceae</taxon>
        <taxon>Wickerhamomyces</taxon>
    </lineage>
</organism>
<dbReference type="GO" id="GO:0015205">
    <property type="term" value="F:nucleobase transmembrane transporter activity"/>
    <property type="evidence" value="ECO:0007669"/>
    <property type="project" value="TreeGrafter"/>
</dbReference>
<evidence type="ECO:0000256" key="3">
    <source>
        <dbReference type="ARBA" id="ARBA00022692"/>
    </source>
</evidence>
<evidence type="ECO:0000256" key="2">
    <source>
        <dbReference type="ARBA" id="ARBA00008974"/>
    </source>
</evidence>
<comment type="caution">
    <text evidence="7">The sequence shown here is derived from an EMBL/GenBank/DDBJ whole genome shotgun (WGS) entry which is preliminary data.</text>
</comment>
<evidence type="ECO:0000256" key="4">
    <source>
        <dbReference type="ARBA" id="ARBA00022989"/>
    </source>
</evidence>
<evidence type="ECO:0000313" key="8">
    <source>
        <dbReference type="Proteomes" id="UP000769528"/>
    </source>
</evidence>
<feature type="transmembrane region" description="Helical" evidence="6">
    <location>
        <begin position="517"/>
        <end position="540"/>
    </location>
</feature>
<feature type="transmembrane region" description="Helical" evidence="6">
    <location>
        <begin position="489"/>
        <end position="511"/>
    </location>
</feature>
<feature type="transmembrane region" description="Helical" evidence="6">
    <location>
        <begin position="439"/>
        <end position="458"/>
    </location>
</feature>
<keyword evidence="3 6" id="KW-0812">Transmembrane</keyword>
<dbReference type="InterPro" id="IPR045225">
    <property type="entry name" value="Uracil/uridine/allantoin_perm"/>
</dbReference>
<comment type="subcellular location">
    <subcellularLocation>
        <location evidence="1">Membrane</location>
        <topology evidence="1">Multi-pass membrane protein</topology>
    </subcellularLocation>
</comment>
<feature type="transmembrane region" description="Helical" evidence="6">
    <location>
        <begin position="409"/>
        <end position="427"/>
    </location>
</feature>
<evidence type="ECO:0000256" key="5">
    <source>
        <dbReference type="ARBA" id="ARBA00023136"/>
    </source>
</evidence>
<accession>A0A9P8PM81</accession>
<dbReference type="OrthoDB" id="2018619at2759"/>
<feature type="transmembrane region" description="Helical" evidence="6">
    <location>
        <begin position="139"/>
        <end position="163"/>
    </location>
</feature>
<dbReference type="AlphaFoldDB" id="A0A9P8PM81"/>
<evidence type="ECO:0000313" key="7">
    <source>
        <dbReference type="EMBL" id="KAH3674693.1"/>
    </source>
</evidence>
<feature type="transmembrane region" description="Helical" evidence="6">
    <location>
        <begin position="241"/>
        <end position="259"/>
    </location>
</feature>
<dbReference type="Proteomes" id="UP000769528">
    <property type="component" value="Unassembled WGS sequence"/>
</dbReference>
<dbReference type="FunFam" id="1.10.4160.10:FF:000001">
    <property type="entry name" value="Uracil permease, putative"/>
    <property type="match status" value="1"/>
</dbReference>
<comment type="similarity">
    <text evidence="2">Belongs to the purine-cytosine permease (2.A.39) family.</text>
</comment>
<dbReference type="Pfam" id="PF02133">
    <property type="entry name" value="Transp_cyt_pur"/>
    <property type="match status" value="1"/>
</dbReference>
<keyword evidence="4 6" id="KW-1133">Transmembrane helix</keyword>
<dbReference type="PANTHER" id="PTHR30618:SF2">
    <property type="entry name" value="ALLANTOIN PERMEASE-RELATED"/>
    <property type="match status" value="1"/>
</dbReference>
<evidence type="ECO:0000256" key="6">
    <source>
        <dbReference type="SAM" id="Phobius"/>
    </source>
</evidence>
<sequence length="588" mass="66069">MNTSLDLQKESSTEENSVSRCSLEKSSILPKENSGNERESWISKWLYKISLHKGYDNLTLAQAFLVNGDLQPVLDEDDRPWRWYNFLFLWVAESFNVNTWQIASTGVESGLSWWETWIAVWVGQIILAIFIFISQRVGAYYHISFPVSSRVSFGIFGSIWVVLNRVFMAIVWYSVQAWLGGLSVKLLLQSIFGADLETRIHNSIPNSGTTTFEFLSYFLFCFLSLPFLYCRPQAIRHLFTVKAYVCSTAGIAFLIWTLVRAKGVGSTLKQEKKLDTSDHAWAFIKAAMSALANFSTFVLNSPDFSRLAKKPGDSGLSQFLAIPFCFSLTSLIGILASSVSKSMYGVTFWSPLDLLSRYVESGTPGDRAGVFFISFAFCLAQLGTNIAGNSISAGTDSSALLPRFVNIRRGAFFCATVAFCLCPWNFFTTSSNFTTYLSAYSVFLSAIAGVIAADYLVVRRGYINIFHLYSNDTKLNYSYNRFGINWRAFVAYICGIAPNFVGFIGACGVKVPIGATYVYNVSFLAGYFTSFIVYLFLVWLSPVKGMPVKNFLTEGGWFEENAQYNFEYFNEESKDYHPDEYVKGGKLF</sequence>
<dbReference type="EMBL" id="JAEUBF010000838">
    <property type="protein sequence ID" value="KAH3674693.1"/>
    <property type="molecule type" value="Genomic_DNA"/>
</dbReference>
<feature type="transmembrane region" description="Helical" evidence="6">
    <location>
        <begin position="319"/>
        <end position="339"/>
    </location>
</feature>
<name>A0A9P8PM81_9ASCO</name>